<dbReference type="PROSITE" id="PS00175">
    <property type="entry name" value="PG_MUTASE"/>
    <property type="match status" value="1"/>
</dbReference>
<evidence type="ECO:0000313" key="4">
    <source>
        <dbReference type="Proteomes" id="UP001478862"/>
    </source>
</evidence>
<evidence type="ECO:0000313" key="3">
    <source>
        <dbReference type="EMBL" id="MEQ6353415.1"/>
    </source>
</evidence>
<dbReference type="PIRSF" id="PIRSF000709">
    <property type="entry name" value="6PFK_2-Ptase"/>
    <property type="match status" value="1"/>
</dbReference>
<proteinExistence type="predicted"/>
<protein>
    <submittedName>
        <fullName evidence="3">Histidine phosphatase family protein</fullName>
    </submittedName>
</protein>
<gene>
    <name evidence="3" type="ORF">ABNX05_02165</name>
</gene>
<dbReference type="SMART" id="SM00855">
    <property type="entry name" value="PGAM"/>
    <property type="match status" value="1"/>
</dbReference>
<sequence>MNQTIYLLRHGETEFNTQGRYQGELDTSLTEMGVQQVQQNAQMLKSLIGNPDEWKIVSSPLGRAMQSTEIICETIGYDVKKVEKDERLTEVAVGQWAGLTTKEIESSWPNLFQNTNVYNWYFNAPNGEAYDSVVSRLSTWLKDIQHVPNVIAISHGLTGRILRGIYADLKKEDALKLEVSQDVFFKLTDNTITRICSDFDDVYLHL</sequence>
<dbReference type="PANTHER" id="PTHR48100">
    <property type="entry name" value="BROAD-SPECIFICITY PHOSPHATASE YOR283W-RELATED"/>
    <property type="match status" value="1"/>
</dbReference>
<dbReference type="Pfam" id="PF00300">
    <property type="entry name" value="His_Phos_1"/>
    <property type="match status" value="1"/>
</dbReference>
<dbReference type="InterPro" id="IPR001345">
    <property type="entry name" value="PG/BPGM_mutase_AS"/>
</dbReference>
<dbReference type="PRINTS" id="PR00991">
    <property type="entry name" value="6PFRUCTKNASE"/>
</dbReference>
<dbReference type="InterPro" id="IPR003094">
    <property type="entry name" value="6Pfruct_kin"/>
</dbReference>
<dbReference type="CDD" id="cd07067">
    <property type="entry name" value="HP_PGM_like"/>
    <property type="match status" value="1"/>
</dbReference>
<dbReference type="InterPro" id="IPR050275">
    <property type="entry name" value="PGM_Phosphatase"/>
</dbReference>
<evidence type="ECO:0000256" key="2">
    <source>
        <dbReference type="ARBA" id="ARBA00023235"/>
    </source>
</evidence>
<evidence type="ECO:0000256" key="1">
    <source>
        <dbReference type="ARBA" id="ARBA00023152"/>
    </source>
</evidence>
<name>A0ABV1MLS3_9BACI</name>
<dbReference type="Gene3D" id="3.40.50.1240">
    <property type="entry name" value="Phosphoglycerate mutase-like"/>
    <property type="match status" value="1"/>
</dbReference>
<accession>A0ABV1MLS3</accession>
<dbReference type="Proteomes" id="UP001478862">
    <property type="component" value="Unassembled WGS sequence"/>
</dbReference>
<keyword evidence="4" id="KW-1185">Reference proteome</keyword>
<organism evidence="3 4">
    <name type="scientific">Lysinibacillus zambalensis</name>
    <dbReference type="NCBI Taxonomy" id="3160866"/>
    <lineage>
        <taxon>Bacteria</taxon>
        <taxon>Bacillati</taxon>
        <taxon>Bacillota</taxon>
        <taxon>Bacilli</taxon>
        <taxon>Bacillales</taxon>
        <taxon>Bacillaceae</taxon>
        <taxon>Lysinibacillus</taxon>
    </lineage>
</organism>
<dbReference type="InterPro" id="IPR013078">
    <property type="entry name" value="His_Pase_superF_clade-1"/>
</dbReference>
<dbReference type="SUPFAM" id="SSF53254">
    <property type="entry name" value="Phosphoglycerate mutase-like"/>
    <property type="match status" value="1"/>
</dbReference>
<dbReference type="InterPro" id="IPR029033">
    <property type="entry name" value="His_PPase_superfam"/>
</dbReference>
<keyword evidence="2" id="KW-0413">Isomerase</keyword>
<keyword evidence="1" id="KW-0324">Glycolysis</keyword>
<dbReference type="RefSeq" id="WP_349658185.1">
    <property type="nucleotide sequence ID" value="NZ_JBEGDG010000001.1"/>
</dbReference>
<reference evidence="3 4" key="1">
    <citation type="submission" date="2024-06" db="EMBL/GenBank/DDBJ databases">
        <title>Lysinibacillus zambalefons sp. nov., a Novel Firmicute Isolated from the Poon Bato Zambales Hyperalkaline Spring.</title>
        <authorList>
            <person name="Aja J.A."/>
            <person name="Lazaro J.E.H."/>
            <person name="Llorin L.D."/>
            <person name="Lim K.R."/>
            <person name="Teodosio J."/>
            <person name="Dalisay D.S."/>
        </authorList>
    </citation>
    <scope>NUCLEOTIDE SEQUENCE [LARGE SCALE GENOMIC DNA]</scope>
    <source>
        <strain evidence="3 4">M3</strain>
    </source>
</reference>
<dbReference type="EMBL" id="JBEGDG010000001">
    <property type="protein sequence ID" value="MEQ6353415.1"/>
    <property type="molecule type" value="Genomic_DNA"/>
</dbReference>
<dbReference type="PANTHER" id="PTHR48100:SF1">
    <property type="entry name" value="HISTIDINE PHOSPHATASE FAMILY PROTEIN-RELATED"/>
    <property type="match status" value="1"/>
</dbReference>
<comment type="caution">
    <text evidence="3">The sequence shown here is derived from an EMBL/GenBank/DDBJ whole genome shotgun (WGS) entry which is preliminary data.</text>
</comment>